<dbReference type="RefSeq" id="WP_320687893.1">
    <property type="nucleotide sequence ID" value="NZ_JAXBLV010000195.1"/>
</dbReference>
<comment type="caution">
    <text evidence="1">The sequence shown here is derived from an EMBL/GenBank/DDBJ whole genome shotgun (WGS) entry which is preliminary data.</text>
</comment>
<proteinExistence type="predicted"/>
<evidence type="ECO:0000313" key="2">
    <source>
        <dbReference type="Proteomes" id="UP001272242"/>
    </source>
</evidence>
<organism evidence="1 2">
    <name type="scientific">Gemmata algarum</name>
    <dbReference type="NCBI Taxonomy" id="2975278"/>
    <lineage>
        <taxon>Bacteria</taxon>
        <taxon>Pseudomonadati</taxon>
        <taxon>Planctomycetota</taxon>
        <taxon>Planctomycetia</taxon>
        <taxon>Gemmatales</taxon>
        <taxon>Gemmataceae</taxon>
        <taxon>Gemmata</taxon>
    </lineage>
</organism>
<dbReference type="InterPro" id="IPR009057">
    <property type="entry name" value="Homeodomain-like_sf"/>
</dbReference>
<name>A0ABU5F2B8_9BACT</name>
<gene>
    <name evidence="1" type="ORF">R5W23_002763</name>
</gene>
<sequence>MGARTPLTFRAEDRDALSRDRYTHPDPRVQCRMEVLWLISPGETQARAGILAGVSKATVERYVAIYRARGVAGLREFHWVKPVSALEAHCTSLEESFQKNPPHTVAEARDRIQALTGLRRGDSQVRSFLKRACG</sequence>
<protein>
    <recommendedName>
        <fullName evidence="3">Helix-turn-helix domain-containing protein</fullName>
    </recommendedName>
</protein>
<evidence type="ECO:0000313" key="1">
    <source>
        <dbReference type="EMBL" id="MDY3561485.1"/>
    </source>
</evidence>
<evidence type="ECO:0008006" key="3">
    <source>
        <dbReference type="Google" id="ProtNLM"/>
    </source>
</evidence>
<keyword evidence="2" id="KW-1185">Reference proteome</keyword>
<dbReference type="Proteomes" id="UP001272242">
    <property type="component" value="Unassembled WGS sequence"/>
</dbReference>
<reference evidence="2" key="1">
    <citation type="journal article" date="2023" name="Mar. Drugs">
        <title>Gemmata algarum, a Novel Planctomycete Isolated from an Algal Mat, Displays Antimicrobial Activity.</title>
        <authorList>
            <person name="Kumar G."/>
            <person name="Kallscheuer N."/>
            <person name="Kashif M."/>
            <person name="Ahamad S."/>
            <person name="Jagadeeshwari U."/>
            <person name="Pannikurungottu S."/>
            <person name="Haufschild T."/>
            <person name="Kabuu M."/>
            <person name="Sasikala C."/>
            <person name="Jogler C."/>
            <person name="Ramana C."/>
        </authorList>
    </citation>
    <scope>NUCLEOTIDE SEQUENCE [LARGE SCALE GENOMIC DNA]</scope>
    <source>
        <strain evidence="2">JC673</strain>
    </source>
</reference>
<dbReference type="EMBL" id="JAXBLV010000195">
    <property type="protein sequence ID" value="MDY3561485.1"/>
    <property type="molecule type" value="Genomic_DNA"/>
</dbReference>
<accession>A0ABU5F2B8</accession>
<dbReference type="SUPFAM" id="SSF46689">
    <property type="entry name" value="Homeodomain-like"/>
    <property type="match status" value="1"/>
</dbReference>